<organism evidence="2 3">
    <name type="scientific">Araneus ventricosus</name>
    <name type="common">Orbweaver spider</name>
    <name type="synonym">Epeira ventricosa</name>
    <dbReference type="NCBI Taxonomy" id="182803"/>
    <lineage>
        <taxon>Eukaryota</taxon>
        <taxon>Metazoa</taxon>
        <taxon>Ecdysozoa</taxon>
        <taxon>Arthropoda</taxon>
        <taxon>Chelicerata</taxon>
        <taxon>Arachnida</taxon>
        <taxon>Araneae</taxon>
        <taxon>Araneomorphae</taxon>
        <taxon>Entelegynae</taxon>
        <taxon>Araneoidea</taxon>
        <taxon>Araneidae</taxon>
        <taxon>Araneus</taxon>
    </lineage>
</organism>
<reference evidence="2 3" key="1">
    <citation type="journal article" date="2019" name="Sci. Rep.">
        <title>Orb-weaving spider Araneus ventricosus genome elucidates the spidroin gene catalogue.</title>
        <authorList>
            <person name="Kono N."/>
            <person name="Nakamura H."/>
            <person name="Ohtoshi R."/>
            <person name="Moran D.A.P."/>
            <person name="Shinohara A."/>
            <person name="Yoshida Y."/>
            <person name="Fujiwara M."/>
            <person name="Mori M."/>
            <person name="Tomita M."/>
            <person name="Arakawa K."/>
        </authorList>
    </citation>
    <scope>NUCLEOTIDE SEQUENCE [LARGE SCALE GENOMIC DNA]</scope>
</reference>
<accession>A0A4Y2CUD5</accession>
<dbReference type="AlphaFoldDB" id="A0A4Y2CUD5"/>
<gene>
    <name evidence="2" type="ORF">AVEN_122995_1</name>
</gene>
<dbReference type="Proteomes" id="UP000499080">
    <property type="component" value="Unassembled WGS sequence"/>
</dbReference>
<dbReference type="EMBL" id="BGPR01000251">
    <property type="protein sequence ID" value="GBM08082.1"/>
    <property type="molecule type" value="Genomic_DNA"/>
</dbReference>
<comment type="caution">
    <text evidence="2">The sequence shown here is derived from an EMBL/GenBank/DDBJ whole genome shotgun (WGS) entry which is preliminary data.</text>
</comment>
<feature type="region of interest" description="Disordered" evidence="1">
    <location>
        <begin position="55"/>
        <end position="77"/>
    </location>
</feature>
<sequence length="112" mass="12865">MGLPFVQRAMVAWQEGLGFGPIHQKTIMEEYKIENSVSVTLSLDDDEIIENVLGKEIEDDGEAEDEDGDDMQTKKVTWKEPDERLQTFIRFAKECSSMSQHDVCQYLFQCAQ</sequence>
<keyword evidence="3" id="KW-1185">Reference proteome</keyword>
<protein>
    <submittedName>
        <fullName evidence="2">Uncharacterized protein</fullName>
    </submittedName>
</protein>
<proteinExistence type="predicted"/>
<evidence type="ECO:0000313" key="3">
    <source>
        <dbReference type="Proteomes" id="UP000499080"/>
    </source>
</evidence>
<name>A0A4Y2CUD5_ARAVE</name>
<evidence type="ECO:0000256" key="1">
    <source>
        <dbReference type="SAM" id="MobiDB-lite"/>
    </source>
</evidence>
<evidence type="ECO:0000313" key="2">
    <source>
        <dbReference type="EMBL" id="GBM08082.1"/>
    </source>
</evidence>
<feature type="compositionally biased region" description="Acidic residues" evidence="1">
    <location>
        <begin position="57"/>
        <end position="70"/>
    </location>
</feature>